<name>A0ACB9ZYU3_CATRO</name>
<protein>
    <submittedName>
        <fullName evidence="1">Uncharacterized protein</fullName>
    </submittedName>
</protein>
<accession>A0ACB9ZYU3</accession>
<comment type="caution">
    <text evidence="1">The sequence shown here is derived from an EMBL/GenBank/DDBJ whole genome shotgun (WGS) entry which is preliminary data.</text>
</comment>
<reference evidence="2" key="1">
    <citation type="journal article" date="2023" name="Nat. Plants">
        <title>Single-cell RNA sequencing provides a high-resolution roadmap for understanding the multicellular compartmentation of specialized metabolism.</title>
        <authorList>
            <person name="Sun S."/>
            <person name="Shen X."/>
            <person name="Li Y."/>
            <person name="Li Y."/>
            <person name="Wang S."/>
            <person name="Li R."/>
            <person name="Zhang H."/>
            <person name="Shen G."/>
            <person name="Guo B."/>
            <person name="Wei J."/>
            <person name="Xu J."/>
            <person name="St-Pierre B."/>
            <person name="Chen S."/>
            <person name="Sun C."/>
        </authorList>
    </citation>
    <scope>NUCLEOTIDE SEQUENCE [LARGE SCALE GENOMIC DNA]</scope>
</reference>
<sequence length="172" mass="18822">MLGFALKCSLCFCCYPICRIRTPGLHSETLEDGSTSDRTEYHGGSSRSGGPGRCPRICNLDLCDWRVQWLWNRALTRCLAGTDYGMPKIVSADLVWIPDSVHGARLPDGMIVFGFGVEGALMCLDSVSLLSCIQTPNIGSNCHVLQMTREGKQCGKLLGYFAWSFVIGTCCV</sequence>
<evidence type="ECO:0000313" key="1">
    <source>
        <dbReference type="EMBL" id="KAI5652441.1"/>
    </source>
</evidence>
<evidence type="ECO:0000313" key="2">
    <source>
        <dbReference type="Proteomes" id="UP001060085"/>
    </source>
</evidence>
<organism evidence="1 2">
    <name type="scientific">Catharanthus roseus</name>
    <name type="common">Madagascar periwinkle</name>
    <name type="synonym">Vinca rosea</name>
    <dbReference type="NCBI Taxonomy" id="4058"/>
    <lineage>
        <taxon>Eukaryota</taxon>
        <taxon>Viridiplantae</taxon>
        <taxon>Streptophyta</taxon>
        <taxon>Embryophyta</taxon>
        <taxon>Tracheophyta</taxon>
        <taxon>Spermatophyta</taxon>
        <taxon>Magnoliopsida</taxon>
        <taxon>eudicotyledons</taxon>
        <taxon>Gunneridae</taxon>
        <taxon>Pentapetalae</taxon>
        <taxon>asterids</taxon>
        <taxon>lamiids</taxon>
        <taxon>Gentianales</taxon>
        <taxon>Apocynaceae</taxon>
        <taxon>Rauvolfioideae</taxon>
        <taxon>Vinceae</taxon>
        <taxon>Catharanthinae</taxon>
        <taxon>Catharanthus</taxon>
    </lineage>
</organism>
<gene>
    <name evidence="1" type="ORF">M9H77_29628</name>
</gene>
<dbReference type="EMBL" id="CM044707">
    <property type="protein sequence ID" value="KAI5652441.1"/>
    <property type="molecule type" value="Genomic_DNA"/>
</dbReference>
<dbReference type="Proteomes" id="UP001060085">
    <property type="component" value="Linkage Group LG07"/>
</dbReference>
<proteinExistence type="predicted"/>
<keyword evidence="2" id="KW-1185">Reference proteome</keyword>